<organism evidence="3 4">
    <name type="scientific">Luteimicrobium album</name>
    <dbReference type="NCBI Taxonomy" id="1054550"/>
    <lineage>
        <taxon>Bacteria</taxon>
        <taxon>Bacillati</taxon>
        <taxon>Actinomycetota</taxon>
        <taxon>Actinomycetes</taxon>
        <taxon>Micrococcales</taxon>
        <taxon>Luteimicrobium</taxon>
    </lineage>
</organism>
<sequence>MTVFAGTDNIRDAWWPFGDGDMLGVARTIAYQSGFRDDDDLAVALDLATDAAARALQIDGYGLSPGAPADLLVVDARSAAEAVAADAPRAVVRSGELLESGPDPRWPSRGSLSTPCTHAAESEARVGTPPRTPSAPLPTSPRS</sequence>
<dbReference type="SUPFAM" id="SSF51556">
    <property type="entry name" value="Metallo-dependent hydrolases"/>
    <property type="match status" value="1"/>
</dbReference>
<keyword evidence="4" id="KW-1185">Reference proteome</keyword>
<dbReference type="Pfam" id="PF07969">
    <property type="entry name" value="Amidohydro_3"/>
    <property type="match status" value="1"/>
</dbReference>
<evidence type="ECO:0000259" key="2">
    <source>
        <dbReference type="Pfam" id="PF07969"/>
    </source>
</evidence>
<dbReference type="PANTHER" id="PTHR32027">
    <property type="entry name" value="CYTOSINE DEAMINASE"/>
    <property type="match status" value="1"/>
</dbReference>
<proteinExistence type="predicted"/>
<feature type="domain" description="Amidohydrolase 3" evidence="2">
    <location>
        <begin position="2"/>
        <end position="96"/>
    </location>
</feature>
<dbReference type="PANTHER" id="PTHR32027:SF9">
    <property type="entry name" value="BLL3847 PROTEIN"/>
    <property type="match status" value="1"/>
</dbReference>
<accession>A0ABQ6I0E4</accession>
<evidence type="ECO:0000313" key="4">
    <source>
        <dbReference type="Proteomes" id="UP001157091"/>
    </source>
</evidence>
<name>A0ABQ6I0E4_9MICO</name>
<gene>
    <name evidence="3" type="ORF">GCM10025864_18690</name>
</gene>
<evidence type="ECO:0000313" key="3">
    <source>
        <dbReference type="EMBL" id="GMA24110.1"/>
    </source>
</evidence>
<dbReference type="RefSeq" id="WP_284292988.1">
    <property type="nucleotide sequence ID" value="NZ_BSUK01000001.1"/>
</dbReference>
<feature type="region of interest" description="Disordered" evidence="1">
    <location>
        <begin position="95"/>
        <end position="143"/>
    </location>
</feature>
<reference evidence="4" key="1">
    <citation type="journal article" date="2019" name="Int. J. Syst. Evol. Microbiol.">
        <title>The Global Catalogue of Microorganisms (GCM) 10K type strain sequencing project: providing services to taxonomists for standard genome sequencing and annotation.</title>
        <authorList>
            <consortium name="The Broad Institute Genomics Platform"/>
            <consortium name="The Broad Institute Genome Sequencing Center for Infectious Disease"/>
            <person name="Wu L."/>
            <person name="Ma J."/>
        </authorList>
    </citation>
    <scope>NUCLEOTIDE SEQUENCE [LARGE SCALE GENOMIC DNA]</scope>
    <source>
        <strain evidence="4">NBRC 106348</strain>
    </source>
</reference>
<comment type="caution">
    <text evidence="3">The sequence shown here is derived from an EMBL/GenBank/DDBJ whole genome shotgun (WGS) entry which is preliminary data.</text>
</comment>
<dbReference type="InterPro" id="IPR032466">
    <property type="entry name" value="Metal_Hydrolase"/>
</dbReference>
<evidence type="ECO:0000256" key="1">
    <source>
        <dbReference type="SAM" id="MobiDB-lite"/>
    </source>
</evidence>
<dbReference type="EMBL" id="BSUK01000001">
    <property type="protein sequence ID" value="GMA24110.1"/>
    <property type="molecule type" value="Genomic_DNA"/>
</dbReference>
<dbReference type="InterPro" id="IPR013108">
    <property type="entry name" value="Amidohydro_3"/>
</dbReference>
<protein>
    <recommendedName>
        <fullName evidence="2">Amidohydrolase 3 domain-containing protein</fullName>
    </recommendedName>
</protein>
<dbReference type="Gene3D" id="3.20.20.140">
    <property type="entry name" value="Metal-dependent hydrolases"/>
    <property type="match status" value="1"/>
</dbReference>
<dbReference type="Proteomes" id="UP001157091">
    <property type="component" value="Unassembled WGS sequence"/>
</dbReference>
<dbReference type="InterPro" id="IPR052349">
    <property type="entry name" value="Metallo-hydrolase_Enzymes"/>
</dbReference>
<feature type="compositionally biased region" description="Pro residues" evidence="1">
    <location>
        <begin position="130"/>
        <end position="143"/>
    </location>
</feature>